<dbReference type="InterPro" id="IPR036390">
    <property type="entry name" value="WH_DNA-bd_sf"/>
</dbReference>
<comment type="caution">
    <text evidence="2">The sequence shown here is derived from an EMBL/GenBank/DDBJ whole genome shotgun (WGS) entry which is preliminary data.</text>
</comment>
<feature type="non-terminal residue" evidence="2">
    <location>
        <position position="1"/>
    </location>
</feature>
<dbReference type="PANTHER" id="PTHR22829:SF5">
    <property type="entry name" value="INTEGRAL MEMBRANE PROTEIN GPR155"/>
    <property type="match status" value="1"/>
</dbReference>
<dbReference type="InterPro" id="IPR000591">
    <property type="entry name" value="DEP_dom"/>
</dbReference>
<dbReference type="EMBL" id="BPLQ01001474">
    <property type="protein sequence ID" value="GIX82076.1"/>
    <property type="molecule type" value="Genomic_DNA"/>
</dbReference>
<name>A0AAV4NEG2_9ARAC</name>
<dbReference type="SUPFAM" id="SSF46785">
    <property type="entry name" value="Winged helix' DNA-binding domain"/>
    <property type="match status" value="1"/>
</dbReference>
<dbReference type="PROSITE" id="PS50186">
    <property type="entry name" value="DEP"/>
    <property type="match status" value="1"/>
</dbReference>
<dbReference type="Pfam" id="PF00610">
    <property type="entry name" value="DEP"/>
    <property type="match status" value="1"/>
</dbReference>
<dbReference type="InterPro" id="IPR051832">
    <property type="entry name" value="mTOR-Rac_regulators"/>
</dbReference>
<dbReference type="GO" id="GO:0030514">
    <property type="term" value="P:negative regulation of BMP signaling pathway"/>
    <property type="evidence" value="ECO:0007669"/>
    <property type="project" value="TreeGrafter"/>
</dbReference>
<accession>A0AAV4NEG2</accession>
<gene>
    <name evidence="2" type="ORF">CDAR_489591</name>
</gene>
<protein>
    <recommendedName>
        <fullName evidence="1">DEP domain-containing protein</fullName>
    </recommendedName>
</protein>
<evidence type="ECO:0000313" key="3">
    <source>
        <dbReference type="Proteomes" id="UP001054837"/>
    </source>
</evidence>
<feature type="domain" description="DEP" evidence="1">
    <location>
        <begin position="52"/>
        <end position="109"/>
    </location>
</feature>
<dbReference type="Proteomes" id="UP001054837">
    <property type="component" value="Unassembled WGS sequence"/>
</dbReference>
<keyword evidence="3" id="KW-1185">Reference proteome</keyword>
<reference evidence="2 3" key="1">
    <citation type="submission" date="2021-06" db="EMBL/GenBank/DDBJ databases">
        <title>Caerostris darwini draft genome.</title>
        <authorList>
            <person name="Kono N."/>
            <person name="Arakawa K."/>
        </authorList>
    </citation>
    <scope>NUCLEOTIDE SEQUENCE [LARGE SCALE GENOMIC DNA]</scope>
</reference>
<dbReference type="PANTHER" id="PTHR22829">
    <property type="entry name" value="DEP DOMAIN PROTEIN"/>
    <property type="match status" value="1"/>
</dbReference>
<proteinExistence type="predicted"/>
<evidence type="ECO:0000313" key="2">
    <source>
        <dbReference type="EMBL" id="GIX82076.1"/>
    </source>
</evidence>
<sequence length="110" mass="12916">IRKVRHGVYSLNDPEDVMDAVIQQLSKQFRTYHRENCMKDLPRTIKKNDKIYEKCFTGTEFVDFLIKVGLANHRTTAENYGQRLFRGRELVSIDGAVQFHDNNAYLYSLD</sequence>
<dbReference type="AlphaFoldDB" id="A0AAV4NEG2"/>
<dbReference type="Gene3D" id="1.10.10.10">
    <property type="entry name" value="Winged helix-like DNA-binding domain superfamily/Winged helix DNA-binding domain"/>
    <property type="match status" value="1"/>
</dbReference>
<dbReference type="InterPro" id="IPR036388">
    <property type="entry name" value="WH-like_DNA-bd_sf"/>
</dbReference>
<dbReference type="GO" id="GO:0035556">
    <property type="term" value="P:intracellular signal transduction"/>
    <property type="evidence" value="ECO:0007669"/>
    <property type="project" value="InterPro"/>
</dbReference>
<organism evidence="2 3">
    <name type="scientific">Caerostris darwini</name>
    <dbReference type="NCBI Taxonomy" id="1538125"/>
    <lineage>
        <taxon>Eukaryota</taxon>
        <taxon>Metazoa</taxon>
        <taxon>Ecdysozoa</taxon>
        <taxon>Arthropoda</taxon>
        <taxon>Chelicerata</taxon>
        <taxon>Arachnida</taxon>
        <taxon>Araneae</taxon>
        <taxon>Araneomorphae</taxon>
        <taxon>Entelegynae</taxon>
        <taxon>Araneoidea</taxon>
        <taxon>Araneidae</taxon>
        <taxon>Caerostris</taxon>
    </lineage>
</organism>
<dbReference type="SMART" id="SM00049">
    <property type="entry name" value="DEP"/>
    <property type="match status" value="1"/>
</dbReference>
<evidence type="ECO:0000259" key="1">
    <source>
        <dbReference type="PROSITE" id="PS50186"/>
    </source>
</evidence>